<dbReference type="Proteomes" id="UP001589619">
    <property type="component" value="Unassembled WGS sequence"/>
</dbReference>
<dbReference type="SUPFAM" id="SSF53474">
    <property type="entry name" value="alpha/beta-Hydrolases"/>
    <property type="match status" value="1"/>
</dbReference>
<dbReference type="PANTHER" id="PTHR22946">
    <property type="entry name" value="DIENELACTONE HYDROLASE DOMAIN-CONTAINING PROTEIN-RELATED"/>
    <property type="match status" value="1"/>
</dbReference>
<dbReference type="InterPro" id="IPR029058">
    <property type="entry name" value="AB_hydrolase_fold"/>
</dbReference>
<dbReference type="Gene3D" id="3.40.50.1820">
    <property type="entry name" value="alpha/beta hydrolase"/>
    <property type="match status" value="1"/>
</dbReference>
<evidence type="ECO:0000313" key="4">
    <source>
        <dbReference type="Proteomes" id="UP001589619"/>
    </source>
</evidence>
<comment type="caution">
    <text evidence="3">The sequence shown here is derived from an EMBL/GenBank/DDBJ whole genome shotgun (WGS) entry which is preliminary data.</text>
</comment>
<dbReference type="Pfam" id="PF05448">
    <property type="entry name" value="AXE1"/>
    <property type="match status" value="1"/>
</dbReference>
<dbReference type="Pfam" id="PF10142">
    <property type="entry name" value="PhoPQ_related"/>
    <property type="match status" value="1"/>
</dbReference>
<dbReference type="InterPro" id="IPR008391">
    <property type="entry name" value="AXE1_dom"/>
</dbReference>
<evidence type="ECO:0000256" key="1">
    <source>
        <dbReference type="ARBA" id="ARBA00022801"/>
    </source>
</evidence>
<protein>
    <submittedName>
        <fullName evidence="3">Alpha/beta hydrolase family protein</fullName>
        <ecNumber evidence="3">3.4.-.-</ecNumber>
    </submittedName>
</protein>
<name>A0ABV5W509_9BACL</name>
<dbReference type="EMBL" id="JBHMAG010000018">
    <property type="protein sequence ID" value="MFB9755655.1"/>
    <property type="molecule type" value="Genomic_DNA"/>
</dbReference>
<gene>
    <name evidence="3" type="ORF">ACFFNY_29095</name>
</gene>
<dbReference type="InterPro" id="IPR002471">
    <property type="entry name" value="Pept_S9_AS"/>
</dbReference>
<dbReference type="GO" id="GO:0016787">
    <property type="term" value="F:hydrolase activity"/>
    <property type="evidence" value="ECO:0007669"/>
    <property type="project" value="UniProtKB-KW"/>
</dbReference>
<dbReference type="PROSITE" id="PS00708">
    <property type="entry name" value="PRO_ENDOPEP_SER"/>
    <property type="match status" value="1"/>
</dbReference>
<organism evidence="3 4">
    <name type="scientific">Paenibacillus hodogayensis</name>
    <dbReference type="NCBI Taxonomy" id="279208"/>
    <lineage>
        <taxon>Bacteria</taxon>
        <taxon>Bacillati</taxon>
        <taxon>Bacillota</taxon>
        <taxon>Bacilli</taxon>
        <taxon>Bacillales</taxon>
        <taxon>Paenibacillaceae</taxon>
        <taxon>Paenibacillus</taxon>
    </lineage>
</organism>
<feature type="domain" description="Acetyl xylan esterase" evidence="2">
    <location>
        <begin position="45"/>
        <end position="193"/>
    </location>
</feature>
<keyword evidence="1 3" id="KW-0378">Hydrolase</keyword>
<evidence type="ECO:0000259" key="2">
    <source>
        <dbReference type="Pfam" id="PF05448"/>
    </source>
</evidence>
<dbReference type="InterPro" id="IPR009199">
    <property type="entry name" value="PhoPQ-act_pathogen-rel_PqaA"/>
</dbReference>
<accession>A0ABV5W509</accession>
<evidence type="ECO:0000313" key="3">
    <source>
        <dbReference type="EMBL" id="MFB9755655.1"/>
    </source>
</evidence>
<reference evidence="3 4" key="1">
    <citation type="submission" date="2024-09" db="EMBL/GenBank/DDBJ databases">
        <authorList>
            <person name="Sun Q."/>
            <person name="Mori K."/>
        </authorList>
    </citation>
    <scope>NUCLEOTIDE SEQUENCE [LARGE SCALE GENOMIC DNA]</scope>
    <source>
        <strain evidence="3 4">JCM 12520</strain>
    </source>
</reference>
<proteinExistence type="predicted"/>
<dbReference type="EC" id="3.4.-.-" evidence="3"/>
<keyword evidence="4" id="KW-1185">Reference proteome</keyword>
<dbReference type="InterPro" id="IPR050261">
    <property type="entry name" value="FrsA_esterase"/>
</dbReference>
<dbReference type="RefSeq" id="WP_344908729.1">
    <property type="nucleotide sequence ID" value="NZ_BAAAYO010000006.1"/>
</dbReference>
<sequence length="389" mass="42838">MLAKGAPWRRELLTGPPAVYPLQELSCTATGIRACFYQGLPYLGKETRVFAYWAVPQTATGVKVPGVVLVHGGAGTAYREWVERWVRRGYAAIAMDLEGHAPVFSGKSDELRRHRWSGPEKQGVFGDYALPVEDQWMYHATADAMLAHSFLRSLPQVDETRIGISGISWGGIITSLVAGIDRRLCFAVPVYGCGFLYERGTIYGEALAAMPEAEAGKIRKLWDPSSYLADSRLPMLWVNGSNDTHFPLDIFGRSFELQQRGNASSVLSVHPGLKHSHSDGWSREEIYAFADSVVLAGTPLPRLEPVLQRDKMVTVAYCSRLPVVSAKLYWSEDGINRRALHWKTAEAQIDESRAIASARLPIGAGCFFFGLTDARGLSVSTPFQTASGR</sequence>